<comment type="caution">
    <text evidence="2">The sequence shown here is derived from an EMBL/GenBank/DDBJ whole genome shotgun (WGS) entry which is preliminary data.</text>
</comment>
<protein>
    <submittedName>
        <fullName evidence="2">Uncharacterized protein</fullName>
    </submittedName>
</protein>
<organism evidence="2 3">
    <name type="scientific">Fusarium euwallaceae</name>
    <dbReference type="NCBI Taxonomy" id="1147111"/>
    <lineage>
        <taxon>Eukaryota</taxon>
        <taxon>Fungi</taxon>
        <taxon>Dikarya</taxon>
        <taxon>Ascomycota</taxon>
        <taxon>Pezizomycotina</taxon>
        <taxon>Sordariomycetes</taxon>
        <taxon>Hypocreomycetidae</taxon>
        <taxon>Hypocreales</taxon>
        <taxon>Nectriaceae</taxon>
        <taxon>Fusarium</taxon>
        <taxon>Fusarium solani species complex</taxon>
    </lineage>
</organism>
<keyword evidence="1" id="KW-1133">Transmembrane helix</keyword>
<keyword evidence="3" id="KW-1185">Reference proteome</keyword>
<dbReference type="EMBL" id="MIKF01000418">
    <property type="protein sequence ID" value="RTE70853.1"/>
    <property type="molecule type" value="Genomic_DNA"/>
</dbReference>
<sequence length="228" mass="25758">MPPTIEMSEASGSHLVTISTLNIRHQGPTLLGSFIDTLQYTFSTTHRTTFSSCVHPSTNMINLKLILAMAASALLGALAMTGWRSVYGKQGIKPTEKPSEHIVNICQLHHRLLAAYPTQKPTTFFQHLGLDHSEAPFTDPRWLMPGEAAYDKAHDAINKKWAEREQRLLNSARESEEEQALYSRVAEAMQDHQLMAVYMDQFMPELVKSQGGFKWLKKTCGKDWKEEN</sequence>
<gene>
    <name evidence="2" type="ORF">BHE90_014742</name>
</gene>
<evidence type="ECO:0000256" key="1">
    <source>
        <dbReference type="SAM" id="Phobius"/>
    </source>
</evidence>
<evidence type="ECO:0000313" key="3">
    <source>
        <dbReference type="Proteomes" id="UP000287124"/>
    </source>
</evidence>
<accession>A0A430L589</accession>
<dbReference type="AlphaFoldDB" id="A0A430L589"/>
<name>A0A430L589_9HYPO</name>
<evidence type="ECO:0000313" key="2">
    <source>
        <dbReference type="EMBL" id="RTE70853.1"/>
    </source>
</evidence>
<reference evidence="2 3" key="1">
    <citation type="submission" date="2017-06" db="EMBL/GenBank/DDBJ databases">
        <title>Comparative genomic analysis of Ambrosia Fusariam Clade fungi.</title>
        <authorList>
            <person name="Stajich J.E."/>
            <person name="Carrillo J."/>
            <person name="Kijimoto T."/>
            <person name="Eskalen A."/>
            <person name="O'Donnell K."/>
            <person name="Kasson M."/>
        </authorList>
    </citation>
    <scope>NUCLEOTIDE SEQUENCE [LARGE SCALE GENOMIC DNA]</scope>
    <source>
        <strain evidence="2 3">UCR1854</strain>
    </source>
</reference>
<dbReference type="Proteomes" id="UP000287124">
    <property type="component" value="Unassembled WGS sequence"/>
</dbReference>
<keyword evidence="1" id="KW-0472">Membrane</keyword>
<feature type="transmembrane region" description="Helical" evidence="1">
    <location>
        <begin position="65"/>
        <end position="83"/>
    </location>
</feature>
<keyword evidence="1" id="KW-0812">Transmembrane</keyword>
<proteinExistence type="predicted"/>